<protein>
    <submittedName>
        <fullName evidence="9">Putative triacylglycerol lipase</fullName>
        <ecNumber evidence="9">3.1.1.3</ecNumber>
    </submittedName>
</protein>
<dbReference type="InterPro" id="IPR036514">
    <property type="entry name" value="SGNH_hydro_sf"/>
</dbReference>
<evidence type="ECO:0000256" key="5">
    <source>
        <dbReference type="ARBA" id="ARBA00022801"/>
    </source>
</evidence>
<comment type="subcellular location">
    <subcellularLocation>
        <location evidence="1">Secreted</location>
    </subcellularLocation>
</comment>
<name>A0A396J7N5_MEDTR</name>
<organism evidence="9">
    <name type="scientific">Medicago truncatula</name>
    <name type="common">Barrel medic</name>
    <name type="synonym">Medicago tribuloides</name>
    <dbReference type="NCBI Taxonomy" id="3880"/>
    <lineage>
        <taxon>Eukaryota</taxon>
        <taxon>Viridiplantae</taxon>
        <taxon>Streptophyta</taxon>
        <taxon>Embryophyta</taxon>
        <taxon>Tracheophyta</taxon>
        <taxon>Spermatophyta</taxon>
        <taxon>Magnoliopsida</taxon>
        <taxon>eudicotyledons</taxon>
        <taxon>Gunneridae</taxon>
        <taxon>Pentapetalae</taxon>
        <taxon>rosids</taxon>
        <taxon>fabids</taxon>
        <taxon>Fabales</taxon>
        <taxon>Fabaceae</taxon>
        <taxon>Papilionoideae</taxon>
        <taxon>50 kb inversion clade</taxon>
        <taxon>NPAAA clade</taxon>
        <taxon>Hologalegina</taxon>
        <taxon>IRL clade</taxon>
        <taxon>Trifolieae</taxon>
        <taxon>Medicago</taxon>
    </lineage>
</organism>
<dbReference type="GO" id="GO:0004806">
    <property type="term" value="F:triacylglycerol lipase activity"/>
    <property type="evidence" value="ECO:0007669"/>
    <property type="project" value="UniProtKB-EC"/>
</dbReference>
<evidence type="ECO:0000256" key="1">
    <source>
        <dbReference type="ARBA" id="ARBA00004613"/>
    </source>
</evidence>
<dbReference type="PANTHER" id="PTHR45650:SF14">
    <property type="entry name" value="GDSL ESTERASE_LIPASE 7-LIKE"/>
    <property type="match status" value="1"/>
</dbReference>
<evidence type="ECO:0000256" key="4">
    <source>
        <dbReference type="ARBA" id="ARBA00022729"/>
    </source>
</evidence>
<gene>
    <name evidence="9" type="ORF">MtrunA17_Chr2g0308211</name>
</gene>
<feature type="chain" id="PRO_5017481979" evidence="8">
    <location>
        <begin position="26"/>
        <end position="148"/>
    </location>
</feature>
<evidence type="ECO:0000256" key="8">
    <source>
        <dbReference type="SAM" id="SignalP"/>
    </source>
</evidence>
<evidence type="ECO:0000256" key="2">
    <source>
        <dbReference type="ARBA" id="ARBA00008668"/>
    </source>
</evidence>
<dbReference type="EMBL" id="PSQE01000002">
    <property type="protein sequence ID" value="RHN74246.1"/>
    <property type="molecule type" value="Genomic_DNA"/>
</dbReference>
<reference evidence="9" key="1">
    <citation type="journal article" date="2018" name="Nat. Plants">
        <title>Whole-genome landscape of Medicago truncatula symbiotic genes.</title>
        <authorList>
            <person name="Pecrix Y."/>
            <person name="Gamas P."/>
            <person name="Carrere S."/>
        </authorList>
    </citation>
    <scope>NUCLEOTIDE SEQUENCE</scope>
    <source>
        <tissue evidence="9">Leaves</tissue>
    </source>
</reference>
<keyword evidence="3" id="KW-0964">Secreted</keyword>
<keyword evidence="7" id="KW-0443">Lipid metabolism</keyword>
<evidence type="ECO:0000256" key="3">
    <source>
        <dbReference type="ARBA" id="ARBA00022525"/>
    </source>
</evidence>
<dbReference type="GO" id="GO:0005576">
    <property type="term" value="C:extracellular region"/>
    <property type="evidence" value="ECO:0007669"/>
    <property type="project" value="UniProtKB-SubCell"/>
</dbReference>
<dbReference type="Gramene" id="rna10278">
    <property type="protein sequence ID" value="RHN74246.1"/>
    <property type="gene ID" value="gene10278"/>
</dbReference>
<evidence type="ECO:0000256" key="6">
    <source>
        <dbReference type="ARBA" id="ARBA00022963"/>
    </source>
</evidence>
<dbReference type="EC" id="3.1.1.3" evidence="9"/>
<keyword evidence="5 9" id="KW-0378">Hydrolase</keyword>
<dbReference type="Gene3D" id="3.40.50.1110">
    <property type="entry name" value="SGNH hydrolase"/>
    <property type="match status" value="1"/>
</dbReference>
<evidence type="ECO:0000313" key="9">
    <source>
        <dbReference type="EMBL" id="RHN74246.1"/>
    </source>
</evidence>
<dbReference type="InterPro" id="IPR051238">
    <property type="entry name" value="GDSL_esterase/lipase"/>
</dbReference>
<comment type="similarity">
    <text evidence="2">Belongs to the 'GDSL' lipolytic enzyme family.</text>
</comment>
<dbReference type="AlphaFoldDB" id="A0A396J7N5"/>
<keyword evidence="4 8" id="KW-0732">Signal</keyword>
<dbReference type="PANTHER" id="PTHR45650">
    <property type="entry name" value="GDSL-LIKE LIPASE/ACYLHYDROLASE-RELATED"/>
    <property type="match status" value="1"/>
</dbReference>
<accession>A0A396J7N5</accession>
<dbReference type="GO" id="GO:0016042">
    <property type="term" value="P:lipid catabolic process"/>
    <property type="evidence" value="ECO:0007669"/>
    <property type="project" value="UniProtKB-KW"/>
</dbReference>
<comment type="caution">
    <text evidence="9">The sequence shown here is derived from an EMBL/GenBank/DDBJ whole genome shotgun (WGS) entry which is preliminary data.</text>
</comment>
<feature type="signal peptide" evidence="8">
    <location>
        <begin position="1"/>
        <end position="25"/>
    </location>
</feature>
<proteinExistence type="inferred from homology"/>
<dbReference type="Proteomes" id="UP000265566">
    <property type="component" value="Chromosome 2"/>
</dbReference>
<evidence type="ECO:0000256" key="7">
    <source>
        <dbReference type="ARBA" id="ARBA00023098"/>
    </source>
</evidence>
<sequence>MIHKLNHFHLLGTFLKLFFVALKLGLPMPPPYMGVSTIKRYQIVSGINYASGSCGILNSTRYGECLSLNKQIEYFTSIVTNDLPRNFRSKAKLSHYLSKSIFLLSIGSNDYMLNYFKQEMVTNQKGNHEEFANYLLEQLGFNIKVTYV</sequence>
<keyword evidence="6" id="KW-0442">Lipid degradation</keyword>